<feature type="compositionally biased region" description="Polar residues" evidence="2">
    <location>
        <begin position="1"/>
        <end position="13"/>
    </location>
</feature>
<evidence type="ECO:0000313" key="4">
    <source>
        <dbReference type="Proteomes" id="UP001310890"/>
    </source>
</evidence>
<dbReference type="EMBL" id="JAVRRL010000137">
    <property type="protein sequence ID" value="KAK5107156.1"/>
    <property type="molecule type" value="Genomic_DNA"/>
</dbReference>
<organism evidence="3 4">
    <name type="scientific">Meristemomyces frigidus</name>
    <dbReference type="NCBI Taxonomy" id="1508187"/>
    <lineage>
        <taxon>Eukaryota</taxon>
        <taxon>Fungi</taxon>
        <taxon>Dikarya</taxon>
        <taxon>Ascomycota</taxon>
        <taxon>Pezizomycotina</taxon>
        <taxon>Dothideomycetes</taxon>
        <taxon>Dothideomycetidae</taxon>
        <taxon>Mycosphaerellales</taxon>
        <taxon>Teratosphaeriaceae</taxon>
        <taxon>Meristemomyces</taxon>
    </lineage>
</organism>
<dbReference type="AlphaFoldDB" id="A0AAN7YBG6"/>
<feature type="region of interest" description="Disordered" evidence="2">
    <location>
        <begin position="110"/>
        <end position="139"/>
    </location>
</feature>
<sequence length="265" mass="29252">MAASSAQGFQTEPPQVPSGLGGKKVAVRDTGVGDAVWNQLQQDRLIEERKAKEVLRLRVEEVRLQAWLKNYADAKRQHELAEVERKRQELEGKKKCEEVVKKKLTQMGRCPAHTQGGFSRVQGRAEDQHEIPKDTSGHDVPLAITGNDDAAQEPSATVPNSSSVKQHVRTAVVPGETLVPLQPAIEPDCWIASPGPDGHYKSGCGFFLRTSYTCDATPEQFKKAVAEHDPRAQGTLCEEVMEDAAEDGPRRHTFHGLHHDGDWRG</sequence>
<feature type="compositionally biased region" description="Basic and acidic residues" evidence="2">
    <location>
        <begin position="123"/>
        <end position="137"/>
    </location>
</feature>
<evidence type="ECO:0000256" key="2">
    <source>
        <dbReference type="SAM" id="MobiDB-lite"/>
    </source>
</evidence>
<evidence type="ECO:0000313" key="3">
    <source>
        <dbReference type="EMBL" id="KAK5107156.1"/>
    </source>
</evidence>
<gene>
    <name evidence="3" type="ORF">LTR62_001681</name>
</gene>
<dbReference type="Proteomes" id="UP001310890">
    <property type="component" value="Unassembled WGS sequence"/>
</dbReference>
<protein>
    <submittedName>
        <fullName evidence="3">Uncharacterized protein</fullName>
    </submittedName>
</protein>
<evidence type="ECO:0000256" key="1">
    <source>
        <dbReference type="SAM" id="Coils"/>
    </source>
</evidence>
<feature type="region of interest" description="Disordered" evidence="2">
    <location>
        <begin position="1"/>
        <end position="25"/>
    </location>
</feature>
<proteinExistence type="predicted"/>
<feature type="coiled-coil region" evidence="1">
    <location>
        <begin position="64"/>
        <end position="100"/>
    </location>
</feature>
<comment type="caution">
    <text evidence="3">The sequence shown here is derived from an EMBL/GenBank/DDBJ whole genome shotgun (WGS) entry which is preliminary data.</text>
</comment>
<keyword evidence="1" id="KW-0175">Coiled coil</keyword>
<feature type="compositionally biased region" description="Polar residues" evidence="2">
    <location>
        <begin position="154"/>
        <end position="163"/>
    </location>
</feature>
<accession>A0AAN7YBG6</accession>
<reference evidence="3" key="1">
    <citation type="submission" date="2023-08" db="EMBL/GenBank/DDBJ databases">
        <title>Black Yeasts Isolated from many extreme environments.</title>
        <authorList>
            <person name="Coleine C."/>
            <person name="Stajich J.E."/>
            <person name="Selbmann L."/>
        </authorList>
    </citation>
    <scope>NUCLEOTIDE SEQUENCE</scope>
    <source>
        <strain evidence="3">CCFEE 5401</strain>
    </source>
</reference>
<feature type="region of interest" description="Disordered" evidence="2">
    <location>
        <begin position="144"/>
        <end position="163"/>
    </location>
</feature>
<name>A0AAN7YBG6_9PEZI</name>